<dbReference type="EMBL" id="SCKX01000001">
    <property type="protein sequence ID" value="RWZ78613.1"/>
    <property type="molecule type" value="Genomic_DNA"/>
</dbReference>
<feature type="binding site" evidence="6">
    <location>
        <position position="57"/>
    </location>
    <ligand>
        <name>S-adenosyl-L-methionine</name>
        <dbReference type="ChEBI" id="CHEBI:59789"/>
    </ligand>
</feature>
<dbReference type="EC" id="2.1.1.199" evidence="6"/>
<comment type="caution">
    <text evidence="7">The sequence shown here is derived from an EMBL/GenBank/DDBJ whole genome shotgun (WGS) entry which is preliminary data.</text>
</comment>
<feature type="binding site" evidence="6">
    <location>
        <position position="81"/>
    </location>
    <ligand>
        <name>S-adenosyl-L-methionine</name>
        <dbReference type="ChEBI" id="CHEBI:59789"/>
    </ligand>
</feature>
<dbReference type="GO" id="GO:0070475">
    <property type="term" value="P:rRNA base methylation"/>
    <property type="evidence" value="ECO:0007669"/>
    <property type="project" value="UniProtKB-UniRule"/>
</dbReference>
<comment type="catalytic activity">
    <reaction evidence="6">
        <text>cytidine(1402) in 16S rRNA + S-adenosyl-L-methionine = N(4)-methylcytidine(1402) in 16S rRNA + S-adenosyl-L-homocysteine + H(+)</text>
        <dbReference type="Rhea" id="RHEA:42928"/>
        <dbReference type="Rhea" id="RHEA-COMP:10286"/>
        <dbReference type="Rhea" id="RHEA-COMP:10287"/>
        <dbReference type="ChEBI" id="CHEBI:15378"/>
        <dbReference type="ChEBI" id="CHEBI:57856"/>
        <dbReference type="ChEBI" id="CHEBI:59789"/>
        <dbReference type="ChEBI" id="CHEBI:74506"/>
        <dbReference type="ChEBI" id="CHEBI:82748"/>
        <dbReference type="EC" id="2.1.1.199"/>
    </reaction>
</comment>
<evidence type="ECO:0000313" key="7">
    <source>
        <dbReference type="EMBL" id="RWZ78613.1"/>
    </source>
</evidence>
<evidence type="ECO:0000313" key="8">
    <source>
        <dbReference type="Proteomes" id="UP000289257"/>
    </source>
</evidence>
<dbReference type="Gene3D" id="3.40.50.150">
    <property type="entry name" value="Vaccinia Virus protein VP39"/>
    <property type="match status" value="1"/>
</dbReference>
<dbReference type="HAMAP" id="MF_01007">
    <property type="entry name" value="16SrRNA_methyltr_H"/>
    <property type="match status" value="1"/>
</dbReference>
<dbReference type="InterPro" id="IPR023397">
    <property type="entry name" value="SAM-dep_MeTrfase_MraW_recog"/>
</dbReference>
<proteinExistence type="inferred from homology"/>
<gene>
    <name evidence="6 7" type="primary">rsmH</name>
    <name evidence="7" type="ORF">EOT05_02580</name>
</gene>
<name>A0A4Q0AHM8_9BACT</name>
<evidence type="ECO:0000256" key="2">
    <source>
        <dbReference type="ARBA" id="ARBA00022552"/>
    </source>
</evidence>
<dbReference type="InterPro" id="IPR002903">
    <property type="entry name" value="RsmH"/>
</dbReference>
<keyword evidence="3 6" id="KW-0489">Methyltransferase</keyword>
<feature type="binding site" evidence="6">
    <location>
        <position position="108"/>
    </location>
    <ligand>
        <name>S-adenosyl-L-methionine</name>
        <dbReference type="ChEBI" id="CHEBI:59789"/>
    </ligand>
</feature>
<reference evidence="7" key="1">
    <citation type="submission" date="2019-01" db="EMBL/GenBank/DDBJ databases">
        <title>Genomic signatures and co-occurrence patterns of the ultra-small Saccharimodia (Patescibacteria phylum) suggest a symbiotic lifestyle.</title>
        <authorList>
            <person name="Lemos L."/>
            <person name="Medeiros J."/>
            <person name="Andreote F."/>
            <person name="Fernandes G."/>
            <person name="Varani A."/>
            <person name="Oliveira G."/>
            <person name="Pylro V."/>
        </authorList>
    </citation>
    <scope>NUCLEOTIDE SEQUENCE [LARGE SCALE GENOMIC DNA]</scope>
    <source>
        <strain evidence="7">AMD02</strain>
    </source>
</reference>
<feature type="binding site" evidence="6">
    <location>
        <begin position="37"/>
        <end position="39"/>
    </location>
    <ligand>
        <name>S-adenosyl-L-methionine</name>
        <dbReference type="ChEBI" id="CHEBI:59789"/>
    </ligand>
</feature>
<dbReference type="InterPro" id="IPR029063">
    <property type="entry name" value="SAM-dependent_MTases_sf"/>
</dbReference>
<dbReference type="PANTHER" id="PTHR11265:SF0">
    <property type="entry name" value="12S RRNA N4-METHYLCYTIDINE METHYLTRANSFERASE"/>
    <property type="match status" value="1"/>
</dbReference>
<keyword evidence="2 6" id="KW-0698">rRNA processing</keyword>
<dbReference type="GO" id="GO:0071424">
    <property type="term" value="F:rRNA (cytosine-N4-)-methyltransferase activity"/>
    <property type="evidence" value="ECO:0007669"/>
    <property type="project" value="UniProtKB-UniRule"/>
</dbReference>
<keyword evidence="5 6" id="KW-0949">S-adenosyl-L-methionine</keyword>
<keyword evidence="6" id="KW-0963">Cytoplasm</keyword>
<dbReference type="NCBIfam" id="TIGR00006">
    <property type="entry name" value="16S rRNA (cytosine(1402)-N(4))-methyltransferase RsmH"/>
    <property type="match status" value="1"/>
</dbReference>
<dbReference type="SUPFAM" id="SSF81799">
    <property type="entry name" value="Putative methyltransferase TM0872, insert domain"/>
    <property type="match status" value="1"/>
</dbReference>
<organism evidence="7 8">
    <name type="scientific">Candidatus Microsaccharimonas sossegonensis</name>
    <dbReference type="NCBI Taxonomy" id="2506948"/>
    <lineage>
        <taxon>Bacteria</taxon>
        <taxon>Candidatus Saccharimonadota</taxon>
        <taxon>Candidatus Saccharimonadia</taxon>
        <taxon>Candidatus Saccharimonadales</taxon>
        <taxon>Candidatus Saccharimonadaceae</taxon>
        <taxon>Candidatus Microsaccharimonas</taxon>
    </lineage>
</organism>
<dbReference type="PIRSF" id="PIRSF004486">
    <property type="entry name" value="MraW"/>
    <property type="match status" value="1"/>
</dbReference>
<comment type="similarity">
    <text evidence="1 6">Belongs to the methyltransferase superfamily. RsmH family.</text>
</comment>
<comment type="subcellular location">
    <subcellularLocation>
        <location evidence="6">Cytoplasm</location>
    </subcellularLocation>
</comment>
<dbReference type="Proteomes" id="UP000289257">
    <property type="component" value="Unassembled WGS sequence"/>
</dbReference>
<evidence type="ECO:0000256" key="3">
    <source>
        <dbReference type="ARBA" id="ARBA00022603"/>
    </source>
</evidence>
<keyword evidence="8" id="KW-1185">Reference proteome</keyword>
<sequence length="295" mass="33074">MSKEHPPHHIPVLLDATLNTLNPQAGESYLDLTAGYGGHAGEVLKRTENLPGSVLVDRDDYAIQHLSKYEDKGVRLMHTDFESAARQLIKEGRAFDVILIDLGVSSPQLDQGERGFSFKNTGPLDMRMDRRQALTAHELIQGTTVEELAKIIHEYGEERYMDAKRIAELIIANRPFTSTEALAHLIAEHHRGKWGHIHPATRTFQALRIAVNDELGHIERTLPLLPKLLHKGGRVGVISFHSLEDRLVKRFFKDQFELGLEAELAPITKKPITGAAEDVHNPRARSAKLRVAVKK</sequence>
<evidence type="ECO:0000256" key="1">
    <source>
        <dbReference type="ARBA" id="ARBA00010396"/>
    </source>
</evidence>
<dbReference type="Pfam" id="PF01795">
    <property type="entry name" value="Methyltransf_5"/>
    <property type="match status" value="1"/>
</dbReference>
<comment type="function">
    <text evidence="6">Specifically methylates the N4 position of cytidine in position 1402 (C1402) of 16S rRNA.</text>
</comment>
<keyword evidence="4 6" id="KW-0808">Transferase</keyword>
<dbReference type="GO" id="GO:0005737">
    <property type="term" value="C:cytoplasm"/>
    <property type="evidence" value="ECO:0007669"/>
    <property type="project" value="UniProtKB-SubCell"/>
</dbReference>
<dbReference type="PANTHER" id="PTHR11265">
    <property type="entry name" value="S-ADENOSYL-METHYLTRANSFERASE MRAW"/>
    <property type="match status" value="1"/>
</dbReference>
<protein>
    <recommendedName>
        <fullName evidence="6">Ribosomal RNA small subunit methyltransferase H</fullName>
        <ecNumber evidence="6">2.1.1.199</ecNumber>
    </recommendedName>
    <alternativeName>
        <fullName evidence="6">16S rRNA m(4)C1402 methyltransferase</fullName>
    </alternativeName>
    <alternativeName>
        <fullName evidence="6">rRNA (cytosine-N(4)-)-methyltransferase RsmH</fullName>
    </alternativeName>
</protein>
<dbReference type="Gene3D" id="1.10.150.170">
    <property type="entry name" value="Putative methyltransferase TM0872, insert domain"/>
    <property type="match status" value="1"/>
</dbReference>
<dbReference type="AlphaFoldDB" id="A0A4Q0AHM8"/>
<dbReference type="SUPFAM" id="SSF53335">
    <property type="entry name" value="S-adenosyl-L-methionine-dependent methyltransferases"/>
    <property type="match status" value="1"/>
</dbReference>
<evidence type="ECO:0000256" key="4">
    <source>
        <dbReference type="ARBA" id="ARBA00022679"/>
    </source>
</evidence>
<evidence type="ECO:0000256" key="6">
    <source>
        <dbReference type="HAMAP-Rule" id="MF_01007"/>
    </source>
</evidence>
<evidence type="ECO:0000256" key="5">
    <source>
        <dbReference type="ARBA" id="ARBA00022691"/>
    </source>
</evidence>
<feature type="binding site" evidence="6">
    <location>
        <position position="101"/>
    </location>
    <ligand>
        <name>S-adenosyl-L-methionine</name>
        <dbReference type="ChEBI" id="CHEBI:59789"/>
    </ligand>
</feature>
<accession>A0A4Q0AHM8</accession>